<dbReference type="Proteomes" id="UP001139981">
    <property type="component" value="Unassembled WGS sequence"/>
</dbReference>
<accession>A0ACC1M0N7</accession>
<name>A0ACC1M0N7_9FUNG</name>
<protein>
    <submittedName>
        <fullName evidence="1">Uncharacterized protein</fullName>
    </submittedName>
</protein>
<comment type="caution">
    <text evidence="1">The sequence shown here is derived from an EMBL/GenBank/DDBJ whole genome shotgun (WGS) entry which is preliminary data.</text>
</comment>
<gene>
    <name evidence="1" type="ORF">IWW38_003834</name>
</gene>
<proteinExistence type="predicted"/>
<evidence type="ECO:0000313" key="2">
    <source>
        <dbReference type="Proteomes" id="UP001139981"/>
    </source>
</evidence>
<dbReference type="EMBL" id="JANBVB010001139">
    <property type="protein sequence ID" value="KAJ2890980.1"/>
    <property type="molecule type" value="Genomic_DNA"/>
</dbReference>
<organism evidence="1 2">
    <name type="scientific">Coemansia aciculifera</name>
    <dbReference type="NCBI Taxonomy" id="417176"/>
    <lineage>
        <taxon>Eukaryota</taxon>
        <taxon>Fungi</taxon>
        <taxon>Fungi incertae sedis</taxon>
        <taxon>Zoopagomycota</taxon>
        <taxon>Kickxellomycotina</taxon>
        <taxon>Kickxellomycetes</taxon>
        <taxon>Kickxellales</taxon>
        <taxon>Kickxellaceae</taxon>
        <taxon>Coemansia</taxon>
    </lineage>
</organism>
<sequence>MLDARTGCSRTDIMSLVDSPYAAPEELFTAACSSALHPMHAIAASTHYIRVFDQRYLAHPVVAWRHNLSTHDPPIYLQTCEIPQYEDGQAAVILAASEQSSLVASYVYGQHAGDQPYVSIEQGMLKASTKSARIGVAIQDLLAVDVSESPDMLLDFSYVPKHLTARLSGLSLQLLPREPKVGRASVDAVCMTADESGAVVGRRLLLIPRSRRQIGSKPSRLKSTFNPVFKAPIWTDFRRKQGAVVDGMGLVLYDKAHNDMRKEQFWAELRKRVVMYKRVDMRVPYRYLLGTTNATSANGLDPNNKDGWRDSFAIQLDNVAKTQVTASVSGLDLTIFANGALSNAPNIVLKSELPSWSASGEGIRDAFLLMQDGELLEVKDVADCVYSNANGAAKSQQANGCQPLRDTQRSGTYSELERIFGTLDSPANVHVSTALARAAKDIELQNVRVRSAADAAQQANRYITVSRASAESDILPRLDAMAEKWSVPARQLGALWSVVGAQQLQTSNAQVSSEQYSRSQKKRPDRWMSSATASQNESGSSQQTVRPASQFGQAPMAPPVALSLSRSMDAFAFASQSFTQAGRSQQPSQLSQAKKKTRRAGF</sequence>
<evidence type="ECO:0000313" key="1">
    <source>
        <dbReference type="EMBL" id="KAJ2890980.1"/>
    </source>
</evidence>
<reference evidence="1" key="1">
    <citation type="submission" date="2022-07" db="EMBL/GenBank/DDBJ databases">
        <title>Phylogenomic reconstructions and comparative analyses of Kickxellomycotina fungi.</title>
        <authorList>
            <person name="Reynolds N.K."/>
            <person name="Stajich J.E."/>
            <person name="Barry K."/>
            <person name="Grigoriev I.V."/>
            <person name="Crous P."/>
            <person name="Smith M.E."/>
        </authorList>
    </citation>
    <scope>NUCLEOTIDE SEQUENCE</scope>
    <source>
        <strain evidence="1">CBS 190363</strain>
    </source>
</reference>
<keyword evidence="2" id="KW-1185">Reference proteome</keyword>